<dbReference type="STRING" id="1379.HMPREF3186_01297"/>
<keyword evidence="1" id="KW-0812">Transmembrane</keyword>
<reference evidence="3" key="1">
    <citation type="submission" date="2016-01" db="EMBL/GenBank/DDBJ databases">
        <authorList>
            <person name="Mitreva M."/>
            <person name="Pepin K.H."/>
            <person name="Mihindukulasuriya K.A."/>
            <person name="Fulton R."/>
            <person name="Fronick C."/>
            <person name="O'Laughlin M."/>
            <person name="Miner T."/>
            <person name="Herter B."/>
            <person name="Rosa B.A."/>
            <person name="Cordes M."/>
            <person name="Tomlinson C."/>
            <person name="Wollam A."/>
            <person name="Palsikar V.B."/>
            <person name="Mardis E.R."/>
            <person name="Wilson R.K."/>
        </authorList>
    </citation>
    <scope>NUCLEOTIDE SEQUENCE [LARGE SCALE GENOMIC DNA]</scope>
    <source>
        <strain evidence="3">DNF01167</strain>
    </source>
</reference>
<name>A0A133ZUF5_9BACL</name>
<dbReference type="AlphaFoldDB" id="A0A133ZUF5"/>
<dbReference type="RefSeq" id="WP_060914414.1">
    <property type="nucleotide sequence ID" value="NZ_JAWFGB010000006.1"/>
</dbReference>
<evidence type="ECO:0000313" key="2">
    <source>
        <dbReference type="EMBL" id="KXB59072.1"/>
    </source>
</evidence>
<gene>
    <name evidence="2" type="ORF">HMPREF3186_01297</name>
</gene>
<feature type="transmembrane region" description="Helical" evidence="1">
    <location>
        <begin position="65"/>
        <end position="82"/>
    </location>
</feature>
<dbReference type="OrthoDB" id="9884704at2"/>
<evidence type="ECO:0000313" key="3">
    <source>
        <dbReference type="Proteomes" id="UP000070355"/>
    </source>
</evidence>
<keyword evidence="1" id="KW-0472">Membrane</keyword>
<dbReference type="EMBL" id="LSDC01000081">
    <property type="protein sequence ID" value="KXB59072.1"/>
    <property type="molecule type" value="Genomic_DNA"/>
</dbReference>
<evidence type="ECO:0000256" key="1">
    <source>
        <dbReference type="SAM" id="Phobius"/>
    </source>
</evidence>
<organism evidence="2 3">
    <name type="scientific">Gemella haemolysans</name>
    <dbReference type="NCBI Taxonomy" id="1379"/>
    <lineage>
        <taxon>Bacteria</taxon>
        <taxon>Bacillati</taxon>
        <taxon>Bacillota</taxon>
        <taxon>Bacilli</taxon>
        <taxon>Bacillales</taxon>
        <taxon>Gemellaceae</taxon>
        <taxon>Gemella</taxon>
    </lineage>
</organism>
<protein>
    <submittedName>
        <fullName evidence="2">Uncharacterized protein</fullName>
    </submittedName>
</protein>
<dbReference type="Proteomes" id="UP000070355">
    <property type="component" value="Unassembled WGS sequence"/>
</dbReference>
<sequence length="95" mass="11678">MESLIEFYFRLFEYIKANWKKYIELFKKMSIFEKSIQCLLFVIELIIIFYLTVEISKDIDSLVPFVSFATLLIVFLVHQYFYRKIKVKIENREMK</sequence>
<comment type="caution">
    <text evidence="2">The sequence shown here is derived from an EMBL/GenBank/DDBJ whole genome shotgun (WGS) entry which is preliminary data.</text>
</comment>
<keyword evidence="1" id="KW-1133">Transmembrane helix</keyword>
<proteinExistence type="predicted"/>
<accession>A0A133ZUF5</accession>
<feature type="transmembrane region" description="Helical" evidence="1">
    <location>
        <begin position="36"/>
        <end position="53"/>
    </location>
</feature>
<dbReference type="PATRIC" id="fig|1379.3.peg.1277"/>